<comment type="caution">
    <text evidence="2">The sequence shown here is derived from an EMBL/GenBank/DDBJ whole genome shotgun (WGS) entry which is preliminary data.</text>
</comment>
<dbReference type="RefSeq" id="WP_345036373.1">
    <property type="nucleotide sequence ID" value="NZ_BAAAYL010000001.1"/>
</dbReference>
<organism evidence="2 3">
    <name type="scientific">Streptomyces sannanensis</name>
    <dbReference type="NCBI Taxonomy" id="285536"/>
    <lineage>
        <taxon>Bacteria</taxon>
        <taxon>Bacillati</taxon>
        <taxon>Actinomycetota</taxon>
        <taxon>Actinomycetes</taxon>
        <taxon>Kitasatosporales</taxon>
        <taxon>Streptomycetaceae</taxon>
        <taxon>Streptomyces</taxon>
    </lineage>
</organism>
<feature type="signal peptide" evidence="1">
    <location>
        <begin position="1"/>
        <end position="21"/>
    </location>
</feature>
<evidence type="ECO:0000313" key="3">
    <source>
        <dbReference type="Proteomes" id="UP001499990"/>
    </source>
</evidence>
<protein>
    <recommendedName>
        <fullName evidence="4">Lipoprotein</fullName>
    </recommendedName>
</protein>
<dbReference type="EMBL" id="BAAAYL010000001">
    <property type="protein sequence ID" value="GAA3371768.1"/>
    <property type="molecule type" value="Genomic_DNA"/>
</dbReference>
<keyword evidence="1" id="KW-0732">Signal</keyword>
<evidence type="ECO:0008006" key="4">
    <source>
        <dbReference type="Google" id="ProtNLM"/>
    </source>
</evidence>
<dbReference type="Proteomes" id="UP001499990">
    <property type="component" value="Unassembled WGS sequence"/>
</dbReference>
<accession>A0ABP6SA28</accession>
<reference evidence="3" key="1">
    <citation type="journal article" date="2019" name="Int. J. Syst. Evol. Microbiol.">
        <title>The Global Catalogue of Microorganisms (GCM) 10K type strain sequencing project: providing services to taxonomists for standard genome sequencing and annotation.</title>
        <authorList>
            <consortium name="The Broad Institute Genomics Platform"/>
            <consortium name="The Broad Institute Genome Sequencing Center for Infectious Disease"/>
            <person name="Wu L."/>
            <person name="Ma J."/>
        </authorList>
    </citation>
    <scope>NUCLEOTIDE SEQUENCE [LARGE SCALE GENOMIC DNA]</scope>
    <source>
        <strain evidence="3">JCM 9651</strain>
    </source>
</reference>
<proteinExistence type="predicted"/>
<gene>
    <name evidence="2" type="ORF">GCM10020367_23760</name>
</gene>
<dbReference type="PROSITE" id="PS51257">
    <property type="entry name" value="PROKAR_LIPOPROTEIN"/>
    <property type="match status" value="1"/>
</dbReference>
<name>A0ABP6SA28_9ACTN</name>
<feature type="chain" id="PRO_5046657855" description="Lipoprotein" evidence="1">
    <location>
        <begin position="22"/>
        <end position="204"/>
    </location>
</feature>
<sequence>MRRYRLPGVLCVCVLLLASLAACQRGEPRAAGTAASENPLTPTGYGLTFLGVNECSARGSEHREVPCTSEKAAARVLARYDGTPPDTSPCPPTTDFVLHISERRPSLDENGDGAVPRGYACMRNLEPPHPGDPGMGGGPHTIVGDCVYSSRKGEVKETACDGSGPKAPQFKVASAVATRSQCPPSTALYVQLGGEKPVGCARRV</sequence>
<evidence type="ECO:0000256" key="1">
    <source>
        <dbReference type="SAM" id="SignalP"/>
    </source>
</evidence>
<keyword evidence="3" id="KW-1185">Reference proteome</keyword>
<evidence type="ECO:0000313" key="2">
    <source>
        <dbReference type="EMBL" id="GAA3371768.1"/>
    </source>
</evidence>